<proteinExistence type="predicted"/>
<dbReference type="RefSeq" id="XP_029761266.1">
    <property type="nucleotide sequence ID" value="XM_029899381.1"/>
</dbReference>
<reference evidence="1 2" key="1">
    <citation type="journal article" date="2014" name="BMC Genomics">
        <title>Genome sequencing of four Aureobasidium pullulans varieties: biotechnological potential, stress tolerance, and description of new species.</title>
        <authorList>
            <person name="Gostin Ar C."/>
            <person name="Ohm R.A."/>
            <person name="Kogej T."/>
            <person name="Sonjak S."/>
            <person name="Turk M."/>
            <person name="Zajc J."/>
            <person name="Zalar P."/>
            <person name="Grube M."/>
            <person name="Sun H."/>
            <person name="Han J."/>
            <person name="Sharma A."/>
            <person name="Chiniquy J."/>
            <person name="Ngan C.Y."/>
            <person name="Lipzen A."/>
            <person name="Barry K."/>
            <person name="Grigoriev I.V."/>
            <person name="Gunde-Cimerman N."/>
        </authorList>
    </citation>
    <scope>NUCLEOTIDE SEQUENCE [LARGE SCALE GENOMIC DNA]</scope>
    <source>
        <strain evidence="1 2">EXF-150</strain>
    </source>
</reference>
<dbReference type="AlphaFoldDB" id="A0A074XN22"/>
<sequence>MSETAATKVFSFNRALRGGIGGEFPVLLRHYQDVSVTHSSFDSTVVQRNWDNRVHTCGFFFLAVDISCTLLIDLVACFPL</sequence>
<dbReference type="EMBL" id="KL584981">
    <property type="protein sequence ID" value="KEQ85079.1"/>
    <property type="molecule type" value="Genomic_DNA"/>
</dbReference>
<protein>
    <submittedName>
        <fullName evidence="1">Uncharacterized protein</fullName>
    </submittedName>
</protein>
<gene>
    <name evidence="1" type="ORF">M438DRAFT_206510</name>
</gene>
<dbReference type="Proteomes" id="UP000030706">
    <property type="component" value="Unassembled WGS sequence"/>
</dbReference>
<name>A0A074XN22_AURPU</name>
<dbReference type="GeneID" id="40741687"/>
<evidence type="ECO:0000313" key="1">
    <source>
        <dbReference type="EMBL" id="KEQ85079.1"/>
    </source>
</evidence>
<evidence type="ECO:0000313" key="2">
    <source>
        <dbReference type="Proteomes" id="UP000030706"/>
    </source>
</evidence>
<accession>A0A074XN22</accession>
<keyword evidence="2" id="KW-1185">Reference proteome</keyword>
<organism evidence="1 2">
    <name type="scientific">Aureobasidium pullulans EXF-150</name>
    <dbReference type="NCBI Taxonomy" id="1043002"/>
    <lineage>
        <taxon>Eukaryota</taxon>
        <taxon>Fungi</taxon>
        <taxon>Dikarya</taxon>
        <taxon>Ascomycota</taxon>
        <taxon>Pezizomycotina</taxon>
        <taxon>Dothideomycetes</taxon>
        <taxon>Dothideomycetidae</taxon>
        <taxon>Dothideales</taxon>
        <taxon>Saccotheciaceae</taxon>
        <taxon>Aureobasidium</taxon>
    </lineage>
</organism>
<dbReference type="HOGENOM" id="CLU_2589333_0_0_1"/>